<reference evidence="2" key="1">
    <citation type="journal article" date="2011" name="MBio">
        <title>Novel metabolic attributes of the genus Cyanothece, comprising a group of unicellular nitrogen-fixing Cyanobacteria.</title>
        <authorList>
            <person name="Bandyopadhyay A."/>
            <person name="Elvitigala T."/>
            <person name="Welsh E."/>
            <person name="Stockel J."/>
            <person name="Liberton M."/>
            <person name="Min H."/>
            <person name="Sherman L.A."/>
            <person name="Pakrasi H.B."/>
        </authorList>
    </citation>
    <scope>NUCLEOTIDE SEQUENCE [LARGE SCALE GENOMIC DNA]</scope>
    <source>
        <strain evidence="2">PCC 7822</strain>
    </source>
</reference>
<accession>E0U6K4</accession>
<dbReference type="AlphaFoldDB" id="E0U6K4"/>
<dbReference type="HOGENOM" id="CLU_2586209_0_0_3"/>
<name>E0U6K4_GLOV7</name>
<organism evidence="1 2">
    <name type="scientific">Gloeothece verrucosa (strain PCC 7822)</name>
    <name type="common">Cyanothece sp. (strain PCC 7822)</name>
    <dbReference type="NCBI Taxonomy" id="497965"/>
    <lineage>
        <taxon>Bacteria</taxon>
        <taxon>Bacillati</taxon>
        <taxon>Cyanobacteriota</taxon>
        <taxon>Cyanophyceae</taxon>
        <taxon>Oscillatoriophycideae</taxon>
        <taxon>Chroococcales</taxon>
        <taxon>Aphanothecaceae</taxon>
        <taxon>Gloeothece</taxon>
        <taxon>Gloeothece verrucosa</taxon>
    </lineage>
</organism>
<gene>
    <name evidence="1" type="ordered locus">Cyan7822_2801</name>
</gene>
<keyword evidence="2" id="KW-1185">Reference proteome</keyword>
<evidence type="ECO:0000313" key="2">
    <source>
        <dbReference type="Proteomes" id="UP000008206"/>
    </source>
</evidence>
<dbReference type="STRING" id="497965.Cyan7822_2801"/>
<proteinExistence type="predicted"/>
<protein>
    <submittedName>
        <fullName evidence="1">Putative transcription regulator with HTH domain</fullName>
    </submittedName>
</protein>
<dbReference type="RefSeq" id="WP_013322868.1">
    <property type="nucleotide sequence ID" value="NC_014501.1"/>
</dbReference>
<dbReference type="eggNOG" id="COG5499">
    <property type="taxonomic scope" value="Bacteria"/>
</dbReference>
<sequence>MMSGLKTPSNYYLELVTSFPPRPITNEEELIANQNRINFILDKGLLNEDEKDYLRVFGMLVYEYEEKHKPMPKLEGVDLLKAVMEE</sequence>
<dbReference type="KEGG" id="cyj:Cyan7822_2801"/>
<dbReference type="Proteomes" id="UP000008206">
    <property type="component" value="Chromosome"/>
</dbReference>
<dbReference type="EMBL" id="CP002198">
    <property type="protein sequence ID" value="ADN14763.1"/>
    <property type="molecule type" value="Genomic_DNA"/>
</dbReference>
<evidence type="ECO:0000313" key="1">
    <source>
        <dbReference type="EMBL" id="ADN14763.1"/>
    </source>
</evidence>